<dbReference type="InterPro" id="IPR002818">
    <property type="entry name" value="DJ-1/PfpI"/>
</dbReference>
<dbReference type="Pfam" id="PF01965">
    <property type="entry name" value="DJ-1_PfpI"/>
    <property type="match status" value="1"/>
</dbReference>
<evidence type="ECO:0000259" key="1">
    <source>
        <dbReference type="Pfam" id="PF01965"/>
    </source>
</evidence>
<dbReference type="OrthoDB" id="543156at2759"/>
<name>A0A3E2H5K0_SCYLI</name>
<dbReference type="InterPro" id="IPR029062">
    <property type="entry name" value="Class_I_gatase-like"/>
</dbReference>
<reference evidence="2 3" key="1">
    <citation type="submission" date="2018-05" db="EMBL/GenBank/DDBJ databases">
        <title>Draft genome sequence of Scytalidium lignicola DSM 105466, a ubiquitous saprotrophic fungus.</title>
        <authorList>
            <person name="Buettner E."/>
            <person name="Gebauer A.M."/>
            <person name="Hofrichter M."/>
            <person name="Liers C."/>
            <person name="Kellner H."/>
        </authorList>
    </citation>
    <scope>NUCLEOTIDE SEQUENCE [LARGE SCALE GENOMIC DNA]</scope>
    <source>
        <strain evidence="2 3">DSM 105466</strain>
    </source>
</reference>
<protein>
    <recommendedName>
        <fullName evidence="1">DJ-1/PfpI domain-containing protein</fullName>
    </recommendedName>
</protein>
<dbReference type="SUPFAM" id="SSF52317">
    <property type="entry name" value="Class I glutamine amidotransferase-like"/>
    <property type="match status" value="1"/>
</dbReference>
<dbReference type="PANTHER" id="PTHR43130:SF7">
    <property type="entry name" value="DJ-1_PFPI DOMAIN-CONTAINING PROTEIN"/>
    <property type="match status" value="1"/>
</dbReference>
<comment type="caution">
    <text evidence="2">The sequence shown here is derived from an EMBL/GenBank/DDBJ whole genome shotgun (WGS) entry which is preliminary data.</text>
</comment>
<dbReference type="Gene3D" id="3.40.50.880">
    <property type="match status" value="1"/>
</dbReference>
<dbReference type="OMA" id="GKFWTAG"/>
<feature type="non-terminal residue" evidence="2">
    <location>
        <position position="222"/>
    </location>
</feature>
<accession>A0A3E2H5K0</accession>
<dbReference type="AlphaFoldDB" id="A0A3E2H5K0"/>
<proteinExistence type="predicted"/>
<feature type="non-terminal residue" evidence="2">
    <location>
        <position position="1"/>
    </location>
</feature>
<organism evidence="2 3">
    <name type="scientific">Scytalidium lignicola</name>
    <name type="common">Hyphomycete</name>
    <dbReference type="NCBI Taxonomy" id="5539"/>
    <lineage>
        <taxon>Eukaryota</taxon>
        <taxon>Fungi</taxon>
        <taxon>Dikarya</taxon>
        <taxon>Ascomycota</taxon>
        <taxon>Pezizomycotina</taxon>
        <taxon>Leotiomycetes</taxon>
        <taxon>Leotiomycetes incertae sedis</taxon>
        <taxon>Scytalidium</taxon>
    </lineage>
</organism>
<keyword evidence="3" id="KW-1185">Reference proteome</keyword>
<feature type="domain" description="DJ-1/PfpI" evidence="1">
    <location>
        <begin position="57"/>
        <end position="190"/>
    </location>
</feature>
<sequence>MAPAKNINFGILCIEYQAIDVAGPMDILFNASHQVISQYAQIGVVPQGIVEKASPITFHHVGETLDPVPLTGNMKIVPSTTCDTCPELDYLLIGGPRPTDQLSPTFTKFVQEHVAAGRGLFTTCTGAMAIGNTGVLDGKNATVNHELLELGKTMYPKVHWTKAKQWVVDGNIWTSGGACAGMDMIAHWVEQTFGKEVAGVAYRMLDFEARDVDGKRTLRAEN</sequence>
<evidence type="ECO:0000313" key="3">
    <source>
        <dbReference type="Proteomes" id="UP000258309"/>
    </source>
</evidence>
<dbReference type="EMBL" id="NCSJ02000155">
    <property type="protein sequence ID" value="RFU28664.1"/>
    <property type="molecule type" value="Genomic_DNA"/>
</dbReference>
<evidence type="ECO:0000313" key="2">
    <source>
        <dbReference type="EMBL" id="RFU28664.1"/>
    </source>
</evidence>
<dbReference type="CDD" id="cd03139">
    <property type="entry name" value="GATase1_PfpI_2"/>
    <property type="match status" value="1"/>
</dbReference>
<gene>
    <name evidence="2" type="ORF">B7463_g7688</name>
</gene>
<dbReference type="Proteomes" id="UP000258309">
    <property type="component" value="Unassembled WGS sequence"/>
</dbReference>
<dbReference type="PANTHER" id="PTHR43130">
    <property type="entry name" value="ARAC-FAMILY TRANSCRIPTIONAL REGULATOR"/>
    <property type="match status" value="1"/>
</dbReference>
<dbReference type="InterPro" id="IPR052158">
    <property type="entry name" value="INH-QAR"/>
</dbReference>